<dbReference type="GO" id="GO:0009088">
    <property type="term" value="P:threonine biosynthetic process"/>
    <property type="evidence" value="ECO:0007669"/>
    <property type="project" value="UniProtKB-UniPathway"/>
</dbReference>
<proteinExistence type="inferred from homology"/>
<evidence type="ECO:0000259" key="13">
    <source>
        <dbReference type="Pfam" id="PF03447"/>
    </source>
</evidence>
<dbReference type="PANTHER" id="PTHR43331:SF1">
    <property type="entry name" value="HOMOSERINE DEHYDROGENASE"/>
    <property type="match status" value="1"/>
</dbReference>
<feature type="active site" description="Proton donor" evidence="10">
    <location>
        <position position="207"/>
    </location>
</feature>
<feature type="binding site" evidence="11">
    <location>
        <begin position="10"/>
        <end position="17"/>
    </location>
    <ligand>
        <name>NADP(+)</name>
        <dbReference type="ChEBI" id="CHEBI:58349"/>
    </ligand>
</feature>
<dbReference type="NCBIfam" id="NF004976">
    <property type="entry name" value="PRK06349.1"/>
    <property type="match status" value="1"/>
</dbReference>
<evidence type="ECO:0000313" key="14">
    <source>
        <dbReference type="EMBL" id="PTL86215.1"/>
    </source>
</evidence>
<accession>A0A2T4VWQ3</accession>
<evidence type="ECO:0000256" key="5">
    <source>
        <dbReference type="ARBA" id="ARBA00013376"/>
    </source>
</evidence>
<dbReference type="SUPFAM" id="SSF55347">
    <property type="entry name" value="Glyceraldehyde-3-phosphate dehydrogenase-like, C-terminal domain"/>
    <property type="match status" value="1"/>
</dbReference>
<evidence type="ECO:0000256" key="10">
    <source>
        <dbReference type="PIRSR" id="PIRSR000098-1"/>
    </source>
</evidence>
<evidence type="ECO:0000256" key="8">
    <source>
        <dbReference type="ARBA" id="ARBA00023002"/>
    </source>
</evidence>
<comment type="caution">
    <text evidence="14">The sequence shown here is derived from an EMBL/GenBank/DDBJ whole genome shotgun (WGS) entry which is preliminary data.</text>
</comment>
<dbReference type="GO" id="GO:0050661">
    <property type="term" value="F:NADP binding"/>
    <property type="evidence" value="ECO:0007669"/>
    <property type="project" value="InterPro"/>
</dbReference>
<evidence type="ECO:0000256" key="7">
    <source>
        <dbReference type="ARBA" id="ARBA00022697"/>
    </source>
</evidence>
<comment type="pathway">
    <text evidence="2">Amino-acid biosynthesis; L-methionine biosynthesis via de novo pathway; L-homoserine from L-aspartate: step 3/3.</text>
</comment>
<dbReference type="Gene3D" id="3.30.70.260">
    <property type="match status" value="1"/>
</dbReference>
<sequence length="434" mass="47213">MKNVVKIGIAGLGTVGSSLINIIQSQFDHLKISCGRPIVVSAVSARNRDIDRGVDLLNIEWFDDPVMMADKANIDVFVELIGGDGYPAYDSIRAAIMRGIHVVTANKALLATYGTELALLAKNNGSTFRFEASVAGGIPVIKTLKDYLVCNKVIRVYGIMNGTSNYILSHMEKTGLDFNDCLHEAKMCGYAEGNAEFDIVGLDSVHKLSILSSIAFGINTSIDGIDCEGISDITIEDIEAASVLGYRIKLLAIAQLTGKHITRRVYPVMLKCDSILALVEGVDNAVVIETDVLGQLVMIGPGAGGNPTASAVLTDICDIAKIDEGKSVSFSLGNSVSALDDYQSSTVAQEREYFIRLKILNDLGILDKITMQIKENNISYRILTCPHEDKNSQEFSVFIITHAMLELSVRKAIKFIHENNDNVIYSRVICIENL</sequence>
<dbReference type="PANTHER" id="PTHR43331">
    <property type="entry name" value="HOMOSERINE DEHYDROGENASE"/>
    <property type="match status" value="1"/>
</dbReference>
<keyword evidence="11" id="KW-0521">NADP</keyword>
<dbReference type="InterPro" id="IPR016204">
    <property type="entry name" value="HDH"/>
</dbReference>
<keyword evidence="9" id="KW-0486">Methionine biosynthesis</keyword>
<name>A0A2T4VWQ3_9HYPH</name>
<dbReference type="AlphaFoldDB" id="A0A2T4VWQ3"/>
<evidence type="ECO:0000256" key="1">
    <source>
        <dbReference type="ARBA" id="ARBA00005056"/>
    </source>
</evidence>
<feature type="binding site" evidence="11">
    <location>
        <position position="192"/>
    </location>
    <ligand>
        <name>L-homoserine</name>
        <dbReference type="ChEBI" id="CHEBI:57476"/>
    </ligand>
</feature>
<comment type="similarity">
    <text evidence="3">Belongs to the homoserine dehydrogenase family.</text>
</comment>
<dbReference type="FunFam" id="3.30.360.10:FF:000005">
    <property type="entry name" value="Homoserine dehydrogenase"/>
    <property type="match status" value="1"/>
</dbReference>
<evidence type="ECO:0000259" key="12">
    <source>
        <dbReference type="Pfam" id="PF00742"/>
    </source>
</evidence>
<feature type="binding site" evidence="11">
    <location>
        <position position="107"/>
    </location>
    <ligand>
        <name>NADPH</name>
        <dbReference type="ChEBI" id="CHEBI:57783"/>
    </ligand>
</feature>
<reference evidence="15" key="1">
    <citation type="submission" date="2018-02" db="EMBL/GenBank/DDBJ databases">
        <title>Genome sequence of Candidatus Liberibacter europaeus.</title>
        <authorList>
            <person name="Frampton R.A."/>
            <person name="Thompson S.M."/>
            <person name="David C."/>
            <person name="Addison S.M."/>
            <person name="Smith G.R."/>
        </authorList>
    </citation>
    <scope>NUCLEOTIDE SEQUENCE [LARGE SCALE GENOMIC DNA]</scope>
</reference>
<keyword evidence="6" id="KW-0028">Amino-acid biosynthesis</keyword>
<dbReference type="InterPro" id="IPR005106">
    <property type="entry name" value="Asp/hSer_DH_NAD-bd"/>
</dbReference>
<dbReference type="EMBL" id="PSQJ01000006">
    <property type="protein sequence ID" value="PTL86215.1"/>
    <property type="molecule type" value="Genomic_DNA"/>
</dbReference>
<dbReference type="Pfam" id="PF00742">
    <property type="entry name" value="Homoserine_dh"/>
    <property type="match status" value="1"/>
</dbReference>
<dbReference type="InterPro" id="IPR036291">
    <property type="entry name" value="NAD(P)-bd_dom_sf"/>
</dbReference>
<dbReference type="Proteomes" id="UP000240811">
    <property type="component" value="Unassembled WGS sequence"/>
</dbReference>
<dbReference type="EC" id="1.1.1.3" evidence="4"/>
<dbReference type="InterPro" id="IPR001342">
    <property type="entry name" value="HDH_cat"/>
</dbReference>
<dbReference type="Pfam" id="PF03447">
    <property type="entry name" value="NAD_binding_3"/>
    <property type="match status" value="1"/>
</dbReference>
<comment type="pathway">
    <text evidence="1">Amino-acid biosynthesis; L-threonine biosynthesis; L-threonine from L-aspartate: step 3/5.</text>
</comment>
<dbReference type="Gene3D" id="3.40.50.720">
    <property type="entry name" value="NAD(P)-binding Rossmann-like Domain"/>
    <property type="match status" value="1"/>
</dbReference>
<organism evidence="14 15">
    <name type="scientific">Candidatus Liberibacter europaeus</name>
    <dbReference type="NCBI Taxonomy" id="744859"/>
    <lineage>
        <taxon>Bacteria</taxon>
        <taxon>Pseudomonadati</taxon>
        <taxon>Pseudomonadota</taxon>
        <taxon>Alphaproteobacteria</taxon>
        <taxon>Hyphomicrobiales</taxon>
        <taxon>Rhizobiaceae</taxon>
        <taxon>Liberibacter</taxon>
    </lineage>
</organism>
<dbReference type="SUPFAM" id="SSF51735">
    <property type="entry name" value="NAD(P)-binding Rossmann-fold domains"/>
    <property type="match status" value="1"/>
</dbReference>
<evidence type="ECO:0000256" key="4">
    <source>
        <dbReference type="ARBA" id="ARBA00013213"/>
    </source>
</evidence>
<dbReference type="Gene3D" id="3.30.360.10">
    <property type="entry name" value="Dihydrodipicolinate Reductase, domain 2"/>
    <property type="match status" value="1"/>
</dbReference>
<feature type="domain" description="Aspartate/homoserine dehydrogenase NAD-binding" evidence="13">
    <location>
        <begin position="11"/>
        <end position="131"/>
    </location>
</feature>
<keyword evidence="7" id="KW-0791">Threonine biosynthesis</keyword>
<evidence type="ECO:0000313" key="15">
    <source>
        <dbReference type="Proteomes" id="UP000240811"/>
    </source>
</evidence>
<protein>
    <recommendedName>
        <fullName evidence="5">Homoserine dehydrogenase</fullName>
        <ecNumber evidence="4">1.1.1.3</ecNumber>
    </recommendedName>
</protein>
<evidence type="ECO:0000256" key="11">
    <source>
        <dbReference type="PIRSR" id="PIRSR000098-2"/>
    </source>
</evidence>
<dbReference type="UniPathway" id="UPA00050">
    <property type="reaction ID" value="UER00063"/>
</dbReference>
<dbReference type="PIRSF" id="PIRSF000098">
    <property type="entry name" value="Homoser_dehydrog"/>
    <property type="match status" value="1"/>
</dbReference>
<evidence type="ECO:0000256" key="6">
    <source>
        <dbReference type="ARBA" id="ARBA00022605"/>
    </source>
</evidence>
<feature type="domain" description="Homoserine dehydrogenase catalytic" evidence="12">
    <location>
        <begin position="139"/>
        <end position="316"/>
    </location>
</feature>
<gene>
    <name evidence="14" type="ORF">C4617_04925</name>
</gene>
<evidence type="ECO:0000256" key="2">
    <source>
        <dbReference type="ARBA" id="ARBA00005062"/>
    </source>
</evidence>
<keyword evidence="8" id="KW-0560">Oxidoreductase</keyword>
<evidence type="ECO:0000256" key="3">
    <source>
        <dbReference type="ARBA" id="ARBA00006753"/>
    </source>
</evidence>
<dbReference type="GO" id="GO:0004412">
    <property type="term" value="F:homoserine dehydrogenase activity"/>
    <property type="evidence" value="ECO:0007669"/>
    <property type="project" value="UniProtKB-EC"/>
</dbReference>
<dbReference type="UniPathway" id="UPA00051">
    <property type="reaction ID" value="UER00465"/>
</dbReference>
<dbReference type="GO" id="GO:0009086">
    <property type="term" value="P:methionine biosynthetic process"/>
    <property type="evidence" value="ECO:0007669"/>
    <property type="project" value="UniProtKB-KW"/>
</dbReference>
<evidence type="ECO:0000256" key="9">
    <source>
        <dbReference type="ARBA" id="ARBA00023167"/>
    </source>
</evidence>